<evidence type="ECO:0000313" key="3">
    <source>
        <dbReference type="Proteomes" id="UP001454036"/>
    </source>
</evidence>
<organism evidence="2 3">
    <name type="scientific">Lithospermum erythrorhizon</name>
    <name type="common">Purple gromwell</name>
    <name type="synonym">Lithospermum officinale var. erythrorhizon</name>
    <dbReference type="NCBI Taxonomy" id="34254"/>
    <lineage>
        <taxon>Eukaryota</taxon>
        <taxon>Viridiplantae</taxon>
        <taxon>Streptophyta</taxon>
        <taxon>Embryophyta</taxon>
        <taxon>Tracheophyta</taxon>
        <taxon>Spermatophyta</taxon>
        <taxon>Magnoliopsida</taxon>
        <taxon>eudicotyledons</taxon>
        <taxon>Gunneridae</taxon>
        <taxon>Pentapetalae</taxon>
        <taxon>asterids</taxon>
        <taxon>lamiids</taxon>
        <taxon>Boraginales</taxon>
        <taxon>Boraginaceae</taxon>
        <taxon>Boraginoideae</taxon>
        <taxon>Lithospermeae</taxon>
        <taxon>Lithospermum</taxon>
    </lineage>
</organism>
<reference evidence="2 3" key="1">
    <citation type="submission" date="2024-01" db="EMBL/GenBank/DDBJ databases">
        <title>The complete chloroplast genome sequence of Lithospermum erythrorhizon: insights into the phylogenetic relationship among Boraginaceae species and the maternal lineages of purple gromwells.</title>
        <authorList>
            <person name="Okada T."/>
            <person name="Watanabe K."/>
        </authorList>
    </citation>
    <scope>NUCLEOTIDE SEQUENCE [LARGE SCALE GENOMIC DNA]</scope>
</reference>
<proteinExistence type="predicted"/>
<keyword evidence="1" id="KW-0812">Transmembrane</keyword>
<name>A0AAV3NMU7_LITER</name>
<feature type="transmembrane region" description="Helical" evidence="1">
    <location>
        <begin position="29"/>
        <end position="51"/>
    </location>
</feature>
<comment type="caution">
    <text evidence="2">The sequence shown here is derived from an EMBL/GenBank/DDBJ whole genome shotgun (WGS) entry which is preliminary data.</text>
</comment>
<gene>
    <name evidence="2" type="ORF">LIER_01571</name>
</gene>
<sequence length="81" mass="9171">MRNVKGKPTKGRPSTRSIKLRDAVEQYRWGIGSTVAMIVVVLCIVFLPLGMGPVRQPPMSILFIFPILMAIIFFYFNRASK</sequence>
<protein>
    <recommendedName>
        <fullName evidence="4">Transmembrane protein</fullName>
    </recommendedName>
</protein>
<feature type="transmembrane region" description="Helical" evidence="1">
    <location>
        <begin position="57"/>
        <end position="76"/>
    </location>
</feature>
<dbReference type="Proteomes" id="UP001454036">
    <property type="component" value="Unassembled WGS sequence"/>
</dbReference>
<evidence type="ECO:0008006" key="4">
    <source>
        <dbReference type="Google" id="ProtNLM"/>
    </source>
</evidence>
<accession>A0AAV3NMU7</accession>
<keyword evidence="1" id="KW-0472">Membrane</keyword>
<evidence type="ECO:0000313" key="2">
    <source>
        <dbReference type="EMBL" id="GAA0140171.1"/>
    </source>
</evidence>
<dbReference type="AlphaFoldDB" id="A0AAV3NMU7"/>
<dbReference type="EMBL" id="BAABME010000153">
    <property type="protein sequence ID" value="GAA0140171.1"/>
    <property type="molecule type" value="Genomic_DNA"/>
</dbReference>
<evidence type="ECO:0000256" key="1">
    <source>
        <dbReference type="SAM" id="Phobius"/>
    </source>
</evidence>
<keyword evidence="3" id="KW-1185">Reference proteome</keyword>
<keyword evidence="1" id="KW-1133">Transmembrane helix</keyword>